<organism evidence="6 7">
    <name type="scientific">Zingiber officinale</name>
    <name type="common">Ginger</name>
    <name type="synonym">Amomum zingiber</name>
    <dbReference type="NCBI Taxonomy" id="94328"/>
    <lineage>
        <taxon>Eukaryota</taxon>
        <taxon>Viridiplantae</taxon>
        <taxon>Streptophyta</taxon>
        <taxon>Embryophyta</taxon>
        <taxon>Tracheophyta</taxon>
        <taxon>Spermatophyta</taxon>
        <taxon>Magnoliopsida</taxon>
        <taxon>Liliopsida</taxon>
        <taxon>Zingiberales</taxon>
        <taxon>Zingiberaceae</taxon>
        <taxon>Zingiber</taxon>
    </lineage>
</organism>
<feature type="compositionally biased region" description="Basic and acidic residues" evidence="4">
    <location>
        <begin position="1220"/>
        <end position="1235"/>
    </location>
</feature>
<dbReference type="PANTHER" id="PTHR46524:SF7">
    <property type="entry name" value="CW-TYPE ZINC FINGER"/>
    <property type="match status" value="1"/>
</dbReference>
<feature type="region of interest" description="Disordered" evidence="4">
    <location>
        <begin position="1373"/>
        <end position="1401"/>
    </location>
</feature>
<feature type="region of interest" description="Disordered" evidence="4">
    <location>
        <begin position="1415"/>
        <end position="1445"/>
    </location>
</feature>
<feature type="region of interest" description="Disordered" evidence="4">
    <location>
        <begin position="1200"/>
        <end position="1252"/>
    </location>
</feature>
<dbReference type="Pfam" id="PF24756">
    <property type="entry name" value="THD_CWZF3-5-7"/>
    <property type="match status" value="1"/>
</dbReference>
<dbReference type="Proteomes" id="UP000734854">
    <property type="component" value="Unassembled WGS sequence"/>
</dbReference>
<dbReference type="OrthoDB" id="757982at2759"/>
<reference evidence="6 7" key="1">
    <citation type="submission" date="2020-08" db="EMBL/GenBank/DDBJ databases">
        <title>Plant Genome Project.</title>
        <authorList>
            <person name="Zhang R.-G."/>
        </authorList>
    </citation>
    <scope>NUCLEOTIDE SEQUENCE [LARGE SCALE GENOMIC DNA]</scope>
    <source>
        <tissue evidence="6">Rhizome</tissue>
    </source>
</reference>
<feature type="compositionally biased region" description="Low complexity" evidence="4">
    <location>
        <begin position="201"/>
        <end position="216"/>
    </location>
</feature>
<dbReference type="Pfam" id="PF07496">
    <property type="entry name" value="zf-CW"/>
    <property type="match status" value="1"/>
</dbReference>
<evidence type="ECO:0000256" key="1">
    <source>
        <dbReference type="ARBA" id="ARBA00022723"/>
    </source>
</evidence>
<keyword evidence="1" id="KW-0479">Metal-binding</keyword>
<evidence type="ECO:0000256" key="3">
    <source>
        <dbReference type="ARBA" id="ARBA00022833"/>
    </source>
</evidence>
<dbReference type="PROSITE" id="PS51050">
    <property type="entry name" value="ZF_CW"/>
    <property type="match status" value="1"/>
</dbReference>
<feature type="region of interest" description="Disordered" evidence="4">
    <location>
        <begin position="1112"/>
        <end position="1132"/>
    </location>
</feature>
<feature type="domain" description="CW-type" evidence="5">
    <location>
        <begin position="647"/>
        <end position="700"/>
    </location>
</feature>
<dbReference type="InterPro" id="IPR011124">
    <property type="entry name" value="Znf_CW"/>
</dbReference>
<feature type="compositionally biased region" description="Basic and acidic residues" evidence="4">
    <location>
        <begin position="1012"/>
        <end position="1024"/>
    </location>
</feature>
<feature type="compositionally biased region" description="Basic and acidic residues" evidence="4">
    <location>
        <begin position="1"/>
        <end position="12"/>
    </location>
</feature>
<keyword evidence="3" id="KW-0862">Zinc</keyword>
<feature type="compositionally biased region" description="Basic and acidic residues" evidence="4">
    <location>
        <begin position="445"/>
        <end position="462"/>
    </location>
</feature>
<feature type="region of interest" description="Disordered" evidence="4">
    <location>
        <begin position="340"/>
        <end position="363"/>
    </location>
</feature>
<feature type="region of interest" description="Disordered" evidence="4">
    <location>
        <begin position="145"/>
        <end position="170"/>
    </location>
</feature>
<evidence type="ECO:0000313" key="6">
    <source>
        <dbReference type="EMBL" id="KAG6537214.1"/>
    </source>
</evidence>
<evidence type="ECO:0000256" key="2">
    <source>
        <dbReference type="ARBA" id="ARBA00022771"/>
    </source>
</evidence>
<proteinExistence type="predicted"/>
<feature type="region of interest" description="Disordered" evidence="4">
    <location>
        <begin position="1313"/>
        <end position="1335"/>
    </location>
</feature>
<dbReference type="InterPro" id="IPR055300">
    <property type="entry name" value="CWZF3/5/7"/>
</dbReference>
<feature type="region of interest" description="Disordered" evidence="4">
    <location>
        <begin position="1"/>
        <end position="34"/>
    </location>
</feature>
<dbReference type="InterPro" id="IPR056406">
    <property type="entry name" value="THD_CWZF3/5/7"/>
</dbReference>
<dbReference type="EMBL" id="JACMSC010000001">
    <property type="protein sequence ID" value="KAG6537214.1"/>
    <property type="molecule type" value="Genomic_DNA"/>
</dbReference>
<feature type="compositionally biased region" description="Polar residues" evidence="4">
    <location>
        <begin position="1314"/>
        <end position="1333"/>
    </location>
</feature>
<evidence type="ECO:0000256" key="4">
    <source>
        <dbReference type="SAM" id="MobiDB-lite"/>
    </source>
</evidence>
<feature type="region of interest" description="Disordered" evidence="4">
    <location>
        <begin position="791"/>
        <end position="876"/>
    </location>
</feature>
<dbReference type="PANTHER" id="PTHR46524">
    <property type="entry name" value="CW-TYPE ZINC FINGER"/>
    <property type="match status" value="1"/>
</dbReference>
<feature type="compositionally biased region" description="Low complexity" evidence="4">
    <location>
        <begin position="1031"/>
        <end position="1070"/>
    </location>
</feature>
<evidence type="ECO:0000259" key="5">
    <source>
        <dbReference type="PROSITE" id="PS51050"/>
    </source>
</evidence>
<gene>
    <name evidence="6" type="ORF">ZIOFF_002300</name>
</gene>
<feature type="region of interest" description="Disordered" evidence="4">
    <location>
        <begin position="201"/>
        <end position="228"/>
    </location>
</feature>
<keyword evidence="2" id="KW-0863">Zinc-finger</keyword>
<feature type="region of interest" description="Disordered" evidence="4">
    <location>
        <begin position="286"/>
        <end position="316"/>
    </location>
</feature>
<name>A0A8J5IL15_ZINOF</name>
<dbReference type="GO" id="GO:0008270">
    <property type="term" value="F:zinc ion binding"/>
    <property type="evidence" value="ECO:0007669"/>
    <property type="project" value="UniProtKB-KW"/>
</dbReference>
<accession>A0A8J5IL15</accession>
<feature type="compositionally biased region" description="Basic and acidic residues" evidence="4">
    <location>
        <begin position="996"/>
        <end position="1005"/>
    </location>
</feature>
<evidence type="ECO:0000313" key="7">
    <source>
        <dbReference type="Proteomes" id="UP000734854"/>
    </source>
</evidence>
<keyword evidence="7" id="KW-1185">Reference proteome</keyword>
<feature type="compositionally biased region" description="Polar residues" evidence="4">
    <location>
        <begin position="147"/>
        <end position="163"/>
    </location>
</feature>
<feature type="compositionally biased region" description="Basic and acidic residues" evidence="4">
    <location>
        <begin position="799"/>
        <end position="809"/>
    </location>
</feature>
<feature type="region of interest" description="Disordered" evidence="4">
    <location>
        <begin position="588"/>
        <end position="612"/>
    </location>
</feature>
<feature type="region of interest" description="Disordered" evidence="4">
    <location>
        <begin position="435"/>
        <end position="491"/>
    </location>
</feature>
<feature type="region of interest" description="Disordered" evidence="4">
    <location>
        <begin position="996"/>
        <end position="1091"/>
    </location>
</feature>
<comment type="caution">
    <text evidence="6">The sequence shown here is derived from an EMBL/GenBank/DDBJ whole genome shotgun (WGS) entry which is preliminary data.</text>
</comment>
<feature type="compositionally biased region" description="Acidic residues" evidence="4">
    <location>
        <begin position="17"/>
        <end position="27"/>
    </location>
</feature>
<sequence>MLSAARRVDARRGLGGMEEENELEEGEAYSGQEDGRFIDPDALSYIDEKIQDVLGHFQKDFEAGVSAENLGAKFGGYGSFLPTYQRSPSILCHPKSPHKVGNQDVTKSPSVEVTNQNTSIMLNSSFPKSNATAVPLVDNSCKRDISTNKPNIQGPSSMRTPFSKTADGTDHKTLKLRIKVGPDNNLARNNAAIYSGLGLYNSPSSSSEESPDGSNGIFPEPHDTSDESPRTILQLMTSFPIPGVNLLSPLHDYLFHSIEKDLPLNKPYKQGKLSKERSETTSGFIDFSIHSRESNGQPERPTKLSLQNGRSKGAKYPEDKSAVILNREVDIEARPAQELASDSFGRVSSNSKNTKKAEGQISEDITLTETKTLDHPLDIRKDLSRDKPITGPTKDRQFELVDSTIDNGAGYSANRINQPKGKLSEKTSMIERALEDRNANSQKNGKSDLQREVRLKTDKDSEIPNADISGEKRRNEQVAEAADQTMQSSSPFKDMVLQRRDQLSDKKSKVITSQSDSGEVVKASVCGSLATELNEKRKNLEKKSKGKKSLKYPSGSCTNESYGNSNWVVKAEETGVGSLNNLKVKNKAMKHKDEESILPSQPVRERSGGKKMGSTLALGTSVGKPVPVPLTCNDPAADATIAPQASIVIEENWVQCDICQKWRLLPYGTNTGHLPQKWKCNLLDWLPRMNSCHFSEDDTTNALHALYIAPISENVASLDGFGHSIASTSLASGVHLGVPTIKKKSSQKDASALNQSISTEFPIALKKEDQISVNDTNQYLPAEINLSNKGTVGTLGKSADFRTEKPKPKQKDKHKNHGFYPSGGNQSEKNEKHSKSKGKRMIDQDGLRAPKKHKKESLQSLEYDIKGDPSPSSNKVRNDVQFFNNGQIKDHLNTSDVEKSLSTKKKFMRHESQHNQKRFMASQNEDNRVNIKEIFSESESVQDKKADLLTSEGKISKTNNLNNRMDKKQTISRTVLVANGDYLPDEMDVEATNLVEKECPSRRSQENAAFSRDLDFGSLRRDSTKTGGTNSVQPSLAANSSSSKVSGSQKSRCNLPESKGSPVESVSSSPLRIPTMEKQSRKKVSDKKYDTNTDYSVLRSPKRCLDVEVDGRNRPSTKRRKDMVSSFQKQSIEGHKTANSAILDSLGGAVDYLEKGRTRSTVGKFEEKLLVKQSAHDKLLPIENGDNPYKDDYQDIKKVSRQHQVVDPTHRTSSKSSSGFKEKHRDSKSDSEKSRLKAPCSHSDNKDLNSANNARSYRLEVATDSYRNEKDDIHGKYAKDCLLKKGHSSRWMTSKEDNSLAFALQDNMDVNGPSMLSSQQRNLDSKNSVTGTRSLKPEFQVTHLEHEKTMNQNGSHKTHIPDLLSGQAKSEFKLASGDKQETQAPDIVSSPPKQQRSDGEMVDAVTTDALKVGKQHKHPDSHTGVHHSNMRHALPSGPDTSSPTKKENYTLLVKEARDLKHTANRLKMEGQVLESTSLFFQAALKFLHIASLIEPATFDSAKLAEAAQMYFETAKLCEFVARECEKIKDMASAALAYKCIEVAFLKAAYCKNPNASRDRHDLQAAFQFLPPGESPSSSASDVDNLNNQALLGKNASVKGVSSPQVAGNHILAARHHLQVMRLLHYTNDLNCAFEATRKSQISIAAASANLDKDRPDTLSSVRKALDFNFHDVEGLLRLVRLSLESIGH</sequence>
<protein>
    <recommendedName>
        <fullName evidence="5">CW-type domain-containing protein</fullName>
    </recommendedName>
</protein>